<keyword evidence="3" id="KW-1185">Reference proteome</keyword>
<feature type="region of interest" description="Disordered" evidence="1">
    <location>
        <begin position="16"/>
        <end position="55"/>
    </location>
</feature>
<organism evidence="2 3">
    <name type="scientific">Eragrostis curvula</name>
    <name type="common">weeping love grass</name>
    <dbReference type="NCBI Taxonomy" id="38414"/>
    <lineage>
        <taxon>Eukaryota</taxon>
        <taxon>Viridiplantae</taxon>
        <taxon>Streptophyta</taxon>
        <taxon>Embryophyta</taxon>
        <taxon>Tracheophyta</taxon>
        <taxon>Spermatophyta</taxon>
        <taxon>Magnoliopsida</taxon>
        <taxon>Liliopsida</taxon>
        <taxon>Poales</taxon>
        <taxon>Poaceae</taxon>
        <taxon>PACMAD clade</taxon>
        <taxon>Chloridoideae</taxon>
        <taxon>Eragrostideae</taxon>
        <taxon>Eragrostidinae</taxon>
        <taxon>Eragrostis</taxon>
    </lineage>
</organism>
<evidence type="ECO:0000313" key="2">
    <source>
        <dbReference type="EMBL" id="TVU05960.1"/>
    </source>
</evidence>
<dbReference type="EMBL" id="RWGY01000051">
    <property type="protein sequence ID" value="TVU05960.1"/>
    <property type="molecule type" value="Genomic_DNA"/>
</dbReference>
<feature type="non-terminal residue" evidence="2">
    <location>
        <position position="1"/>
    </location>
</feature>
<evidence type="ECO:0000313" key="3">
    <source>
        <dbReference type="Proteomes" id="UP000324897"/>
    </source>
</evidence>
<evidence type="ECO:0000256" key="1">
    <source>
        <dbReference type="SAM" id="MobiDB-lite"/>
    </source>
</evidence>
<protein>
    <submittedName>
        <fullName evidence="2">Uncharacterized protein</fullName>
    </submittedName>
</protein>
<sequence>MLCGFAAALEVRPVAAAGSAERQSAPPPSAPRAAPRPSFPRPGCGTGADQRRGEKGHQLLNLSYDLFVHFSRKDVPISFSEPLEWMPGCVCTTVKTYQANVEVATPVRKGRLTNALTVSVGGQLEYRTSN</sequence>
<proteinExistence type="predicted"/>
<dbReference type="Gramene" id="TVU05960">
    <property type="protein sequence ID" value="TVU05960"/>
    <property type="gene ID" value="EJB05_49146"/>
</dbReference>
<name>A0A5J9T3M2_9POAL</name>
<accession>A0A5J9T3M2</accession>
<reference evidence="2 3" key="1">
    <citation type="journal article" date="2019" name="Sci. Rep.">
        <title>A high-quality genome of Eragrostis curvula grass provides insights into Poaceae evolution and supports new strategies to enhance forage quality.</title>
        <authorList>
            <person name="Carballo J."/>
            <person name="Santos B.A.C.M."/>
            <person name="Zappacosta D."/>
            <person name="Garbus I."/>
            <person name="Selva J.P."/>
            <person name="Gallo C.A."/>
            <person name="Diaz A."/>
            <person name="Albertini E."/>
            <person name="Caccamo M."/>
            <person name="Echenique V."/>
        </authorList>
    </citation>
    <scope>NUCLEOTIDE SEQUENCE [LARGE SCALE GENOMIC DNA]</scope>
    <source>
        <strain evidence="3">cv. Victoria</strain>
        <tissue evidence="2">Leaf</tissue>
    </source>
</reference>
<dbReference type="Proteomes" id="UP000324897">
    <property type="component" value="Unassembled WGS sequence"/>
</dbReference>
<comment type="caution">
    <text evidence="2">The sequence shown here is derived from an EMBL/GenBank/DDBJ whole genome shotgun (WGS) entry which is preliminary data.</text>
</comment>
<gene>
    <name evidence="2" type="ORF">EJB05_49146</name>
</gene>
<dbReference type="AlphaFoldDB" id="A0A5J9T3M2"/>